<keyword evidence="4" id="KW-0645">Protease</keyword>
<dbReference type="GO" id="GO:0004177">
    <property type="term" value="F:aminopeptidase activity"/>
    <property type="evidence" value="ECO:0007669"/>
    <property type="project" value="UniProtKB-KW"/>
</dbReference>
<dbReference type="Pfam" id="PF18765">
    <property type="entry name" value="Polbeta"/>
    <property type="match status" value="1"/>
</dbReference>
<keyword evidence="4" id="KW-0031">Aminopeptidase</keyword>
<dbReference type="Proteomes" id="UP001162889">
    <property type="component" value="Unassembled WGS sequence"/>
</dbReference>
<keyword evidence="6" id="KW-1185">Reference proteome</keyword>
<dbReference type="AlphaFoldDB" id="A0AA41HEJ4"/>
<dbReference type="Proteomes" id="UP001155901">
    <property type="component" value="Unassembled WGS sequence"/>
</dbReference>
<evidence type="ECO:0000313" key="5">
    <source>
        <dbReference type="Proteomes" id="UP001155901"/>
    </source>
</evidence>
<proteinExistence type="predicted"/>
<comment type="caution">
    <text evidence="3">The sequence shown here is derived from an EMBL/GenBank/DDBJ whole genome shotgun (WGS) entry which is preliminary data.</text>
</comment>
<dbReference type="EMBL" id="JAHTGR010000027">
    <property type="protein sequence ID" value="MBV6325231.1"/>
    <property type="molecule type" value="Genomic_DNA"/>
</dbReference>
<accession>A0AA41HEJ4</accession>
<reference evidence="4" key="2">
    <citation type="submission" date="2022-03" db="EMBL/GenBank/DDBJ databases">
        <title>Genome Encyclopedia of Bacteria and Archaea VI: Functional Genomics of Type Strains.</title>
        <authorList>
            <person name="Whitman W."/>
        </authorList>
    </citation>
    <scope>NUCLEOTIDE SEQUENCE</scope>
    <source>
        <strain evidence="4">HSC-15S17</strain>
    </source>
</reference>
<evidence type="ECO:0000256" key="1">
    <source>
        <dbReference type="SAM" id="MobiDB-lite"/>
    </source>
</evidence>
<feature type="region of interest" description="Disordered" evidence="1">
    <location>
        <begin position="105"/>
        <end position="137"/>
    </location>
</feature>
<dbReference type="EC" id="3.4.11.5" evidence="4"/>
<dbReference type="EMBL" id="JALJZU010000019">
    <property type="protein sequence ID" value="MCP2012445.1"/>
    <property type="molecule type" value="Genomic_DNA"/>
</dbReference>
<keyword evidence="4" id="KW-0378">Hydrolase</keyword>
<protein>
    <submittedName>
        <fullName evidence="3">Nucleotidyltransferase domain-containing protein</fullName>
    </submittedName>
    <submittedName>
        <fullName evidence="4">Proline iminopeptidase</fullName>
        <ecNumber evidence="4">3.4.11.5</ecNumber>
    </submittedName>
</protein>
<dbReference type="CDD" id="cd05403">
    <property type="entry name" value="NT_KNTase_like"/>
    <property type="match status" value="1"/>
</dbReference>
<name>A0AA41HEJ4_9BURK</name>
<dbReference type="InterPro" id="IPR041633">
    <property type="entry name" value="Polbeta"/>
</dbReference>
<evidence type="ECO:0000259" key="2">
    <source>
        <dbReference type="Pfam" id="PF18765"/>
    </source>
</evidence>
<feature type="compositionally biased region" description="Pro residues" evidence="1">
    <location>
        <begin position="124"/>
        <end position="137"/>
    </location>
</feature>
<sequence length="137" mass="15361">MDKLAPHSHRFGLSESILDSLCEVFSRYSTIDSVMVYGSRAAGTYRPQSDIDLAVFAPTMSERDFGNLWNALDDLPILFRLDVIHWDHVTNDKLKQHARQHGALLYPDHQGNGQQLQEYSPAPNLIPPTTPPANPPP</sequence>
<evidence type="ECO:0000313" key="3">
    <source>
        <dbReference type="EMBL" id="MBV6325231.1"/>
    </source>
</evidence>
<organism evidence="3 5">
    <name type="scientific">Duganella violaceipulchra</name>
    <dbReference type="NCBI Taxonomy" id="2849652"/>
    <lineage>
        <taxon>Bacteria</taxon>
        <taxon>Pseudomonadati</taxon>
        <taxon>Pseudomonadota</taxon>
        <taxon>Betaproteobacteria</taxon>
        <taxon>Burkholderiales</taxon>
        <taxon>Oxalobacteraceae</taxon>
        <taxon>Telluria group</taxon>
        <taxon>Duganella</taxon>
    </lineage>
</organism>
<evidence type="ECO:0000313" key="6">
    <source>
        <dbReference type="Proteomes" id="UP001162889"/>
    </source>
</evidence>
<dbReference type="RefSeq" id="WP_217946115.1">
    <property type="nucleotide sequence ID" value="NZ_JAHTGR010000027.1"/>
</dbReference>
<feature type="domain" description="Polymerase beta nucleotidyltransferase" evidence="2">
    <location>
        <begin position="21"/>
        <end position="106"/>
    </location>
</feature>
<reference evidence="3" key="1">
    <citation type="submission" date="2021-07" db="EMBL/GenBank/DDBJ databases">
        <title>Characterization of violacein-producing bacteria and related species.</title>
        <authorList>
            <person name="Wilson H.S."/>
            <person name="De Leon M.E."/>
        </authorList>
    </citation>
    <scope>NUCLEOTIDE SEQUENCE</scope>
    <source>
        <strain evidence="3">HSC-15S17</strain>
    </source>
</reference>
<evidence type="ECO:0000313" key="4">
    <source>
        <dbReference type="EMBL" id="MCP2012445.1"/>
    </source>
</evidence>
<gene>
    <name evidence="3" type="ORF">KVP70_30375</name>
    <name evidence="4" type="ORF">L1274_006209</name>
</gene>